<gene>
    <name evidence="3" type="ORF">A1Q1_06849</name>
</gene>
<evidence type="ECO:0000256" key="1">
    <source>
        <dbReference type="SAM" id="MobiDB-lite"/>
    </source>
</evidence>
<evidence type="ECO:0000313" key="3">
    <source>
        <dbReference type="EMBL" id="EJT51926.1"/>
    </source>
</evidence>
<dbReference type="RefSeq" id="XP_014182573.1">
    <property type="nucleotide sequence ID" value="XM_014327098.1"/>
</dbReference>
<feature type="chain" id="PRO_5003784777" description="Granulins domain-containing protein" evidence="2">
    <location>
        <begin position="20"/>
        <end position="141"/>
    </location>
</feature>
<dbReference type="Proteomes" id="UP000002748">
    <property type="component" value="Unassembled WGS sequence"/>
</dbReference>
<dbReference type="EMBL" id="ALBS01000041">
    <property type="protein sequence ID" value="EJT51926.1"/>
    <property type="molecule type" value="Genomic_DNA"/>
</dbReference>
<dbReference type="KEGG" id="tasa:A1Q1_06849"/>
<name>J5TP74_TRIAS</name>
<comment type="caution">
    <text evidence="3">The sequence shown here is derived from an EMBL/GenBank/DDBJ whole genome shotgun (WGS) entry which is preliminary data.</text>
</comment>
<sequence>MVAVFSLVTLALGAVSAAAAPNRQAKRNDGAPRLMIRPVPGSGCPPGTFACGDKWCAPQRGQCCDWGACATGWSCSGDDTCSFDTQSPAPTAEPSKKKNRPMASGWSKFVAPTRSKAHYTGSVRPSRTGSKRPHRTDSDWY</sequence>
<dbReference type="GeneID" id="25990361"/>
<evidence type="ECO:0000313" key="4">
    <source>
        <dbReference type="Proteomes" id="UP000002748"/>
    </source>
</evidence>
<reference evidence="3 4" key="1">
    <citation type="journal article" date="2012" name="Eukaryot. Cell">
        <title>Draft genome sequence of CBS 2479, the standard type strain of Trichosporon asahii.</title>
        <authorList>
            <person name="Yang R.Y."/>
            <person name="Li H.T."/>
            <person name="Zhu H."/>
            <person name="Zhou G.P."/>
            <person name="Wang M."/>
            <person name="Wang L."/>
        </authorList>
    </citation>
    <scope>NUCLEOTIDE SEQUENCE [LARGE SCALE GENOMIC DNA]</scope>
    <source>
        <strain evidence="4">ATCC 90039 / CBS 2479 / JCM 2466 / KCTC 7840 / NCYC 2677 / UAMH 7654</strain>
    </source>
</reference>
<proteinExistence type="predicted"/>
<evidence type="ECO:0008006" key="5">
    <source>
        <dbReference type="Google" id="ProtNLM"/>
    </source>
</evidence>
<feature type="region of interest" description="Disordered" evidence="1">
    <location>
        <begin position="84"/>
        <end position="141"/>
    </location>
</feature>
<keyword evidence="2" id="KW-0732">Signal</keyword>
<dbReference type="AlphaFoldDB" id="J5TP74"/>
<evidence type="ECO:0000256" key="2">
    <source>
        <dbReference type="SAM" id="SignalP"/>
    </source>
</evidence>
<protein>
    <recommendedName>
        <fullName evidence="5">Granulins domain-containing protein</fullName>
    </recommendedName>
</protein>
<dbReference type="HOGENOM" id="CLU_1826645_0_0_1"/>
<accession>J5TP74</accession>
<organism evidence="3 4">
    <name type="scientific">Trichosporon asahii var. asahii (strain ATCC 90039 / CBS 2479 / JCM 2466 / KCTC 7840 / NBRC 103889/ NCYC 2677 / UAMH 7654)</name>
    <name type="common">Yeast</name>
    <dbReference type="NCBI Taxonomy" id="1186058"/>
    <lineage>
        <taxon>Eukaryota</taxon>
        <taxon>Fungi</taxon>
        <taxon>Dikarya</taxon>
        <taxon>Basidiomycota</taxon>
        <taxon>Agaricomycotina</taxon>
        <taxon>Tremellomycetes</taxon>
        <taxon>Trichosporonales</taxon>
        <taxon>Trichosporonaceae</taxon>
        <taxon>Trichosporon</taxon>
    </lineage>
</organism>
<feature type="signal peptide" evidence="2">
    <location>
        <begin position="1"/>
        <end position="19"/>
    </location>
</feature>
<dbReference type="VEuPathDB" id="FungiDB:A1Q1_06849"/>